<dbReference type="EMBL" id="ML220115">
    <property type="protein sequence ID" value="TGZ82481.1"/>
    <property type="molecule type" value="Genomic_DNA"/>
</dbReference>
<gene>
    <name evidence="1" type="ORF">EX30DRAFT_339763</name>
</gene>
<organism evidence="1 2">
    <name type="scientific">Ascodesmis nigricans</name>
    <dbReference type="NCBI Taxonomy" id="341454"/>
    <lineage>
        <taxon>Eukaryota</taxon>
        <taxon>Fungi</taxon>
        <taxon>Dikarya</taxon>
        <taxon>Ascomycota</taxon>
        <taxon>Pezizomycotina</taxon>
        <taxon>Pezizomycetes</taxon>
        <taxon>Pezizales</taxon>
        <taxon>Ascodesmidaceae</taxon>
        <taxon>Ascodesmis</taxon>
    </lineage>
</organism>
<dbReference type="Proteomes" id="UP000298138">
    <property type="component" value="Unassembled WGS sequence"/>
</dbReference>
<proteinExistence type="predicted"/>
<reference evidence="1 2" key="1">
    <citation type="submission" date="2019-04" db="EMBL/GenBank/DDBJ databases">
        <title>Comparative genomics and transcriptomics to analyze fruiting body development in filamentous ascomycetes.</title>
        <authorList>
            <consortium name="DOE Joint Genome Institute"/>
            <person name="Lutkenhaus R."/>
            <person name="Traeger S."/>
            <person name="Breuer J."/>
            <person name="Kuo A."/>
            <person name="Lipzen A."/>
            <person name="Pangilinan J."/>
            <person name="Dilworth D."/>
            <person name="Sandor L."/>
            <person name="Poggeler S."/>
            <person name="Barry K."/>
            <person name="Grigoriev I.V."/>
            <person name="Nowrousian M."/>
        </authorList>
    </citation>
    <scope>NUCLEOTIDE SEQUENCE [LARGE SCALE GENOMIC DNA]</scope>
    <source>
        <strain evidence="1 2">CBS 389.68</strain>
    </source>
</reference>
<evidence type="ECO:0000313" key="2">
    <source>
        <dbReference type="Proteomes" id="UP000298138"/>
    </source>
</evidence>
<dbReference type="AlphaFoldDB" id="A0A4S2N0E5"/>
<name>A0A4S2N0E5_9PEZI</name>
<evidence type="ECO:0000313" key="1">
    <source>
        <dbReference type="EMBL" id="TGZ82481.1"/>
    </source>
</evidence>
<keyword evidence="2" id="KW-1185">Reference proteome</keyword>
<sequence length="83" mass="8777">MSPTDHADTAWHPGNPYFPRAAGGWQHAITIKLSARASVIQLACDHVYGLTMIGPASPAGVDGAVEGIPQLGEETGWRVLWVA</sequence>
<accession>A0A4S2N0E5</accession>
<dbReference type="InParanoid" id="A0A4S2N0E5"/>
<protein>
    <submittedName>
        <fullName evidence="1">Uncharacterized protein</fullName>
    </submittedName>
</protein>